<gene>
    <name evidence="2" type="ORF">G3572_15395</name>
</gene>
<dbReference type="RefSeq" id="WP_164613481.1">
    <property type="nucleotide sequence ID" value="NZ_JAAIKE010000005.1"/>
</dbReference>
<comment type="caution">
    <text evidence="2">The sequence shown here is derived from an EMBL/GenBank/DDBJ whole genome shotgun (WGS) entry which is preliminary data.</text>
</comment>
<dbReference type="Proteomes" id="UP000481421">
    <property type="component" value="Unassembled WGS sequence"/>
</dbReference>
<evidence type="ECO:0000313" key="2">
    <source>
        <dbReference type="EMBL" id="NEX47597.1"/>
    </source>
</evidence>
<sequence length="140" mass="15808">MILTWPADLPRPERPSWQLTSQDARRKTQSDAGPARYRRRFSSAAKLVTLSVILTRDQKAIFDRFFHEDCAEGARLFYMPDPTTDGWALLTSDGTPLLTGGGVPILMAARWLCSWGDQVPVETIHGQVEFKKSFNLQVMP</sequence>
<organism evidence="2 3">
    <name type="scientific">Pseudotabrizicola algicola</name>
    <dbReference type="NCBI Taxonomy" id="2709381"/>
    <lineage>
        <taxon>Bacteria</taxon>
        <taxon>Pseudomonadati</taxon>
        <taxon>Pseudomonadota</taxon>
        <taxon>Alphaproteobacteria</taxon>
        <taxon>Rhodobacterales</taxon>
        <taxon>Paracoccaceae</taxon>
        <taxon>Pseudotabrizicola</taxon>
    </lineage>
</organism>
<dbReference type="AlphaFoldDB" id="A0A6B3RND6"/>
<evidence type="ECO:0000313" key="3">
    <source>
        <dbReference type="Proteomes" id="UP000481421"/>
    </source>
</evidence>
<evidence type="ECO:0000256" key="1">
    <source>
        <dbReference type="SAM" id="MobiDB-lite"/>
    </source>
</evidence>
<protein>
    <submittedName>
        <fullName evidence="2">Uncharacterized protein</fullName>
    </submittedName>
</protein>
<reference evidence="2 3" key="1">
    <citation type="submission" date="2020-02" db="EMBL/GenBank/DDBJ databases">
        <title>Rhodobacter algicola sp. nov., isolated from microalga culture.</title>
        <authorList>
            <person name="Park C.-Y."/>
        </authorList>
    </citation>
    <scope>NUCLEOTIDE SEQUENCE [LARGE SCALE GENOMIC DNA]</scope>
    <source>
        <strain evidence="2 3">ETT8</strain>
    </source>
</reference>
<keyword evidence="3" id="KW-1185">Reference proteome</keyword>
<accession>A0A6B3RND6</accession>
<proteinExistence type="predicted"/>
<name>A0A6B3RND6_9RHOB</name>
<dbReference type="EMBL" id="JAAIKE010000005">
    <property type="protein sequence ID" value="NEX47597.1"/>
    <property type="molecule type" value="Genomic_DNA"/>
</dbReference>
<feature type="region of interest" description="Disordered" evidence="1">
    <location>
        <begin position="1"/>
        <end position="35"/>
    </location>
</feature>